<reference evidence="1 2" key="1">
    <citation type="submission" date="2021-05" db="EMBL/GenBank/DDBJ databases">
        <title>Genome Assembly of Synthetic Allotetraploid Brassica napus Reveals Homoeologous Exchanges between Subgenomes.</title>
        <authorList>
            <person name="Davis J.T."/>
        </authorList>
    </citation>
    <scope>NUCLEOTIDE SEQUENCE [LARGE SCALE GENOMIC DNA]</scope>
    <source>
        <strain evidence="2">cv. Da-Ae</strain>
        <tissue evidence="1">Seedling</tissue>
    </source>
</reference>
<proteinExistence type="predicted"/>
<sequence length="108" mass="11745">MKRSLLQLRNIGNATPLSHVRISATFPVSEKPGSLTSSSYLHWATPDDACSDEEVLAKSDNRSSSDQILWRGAPGAPSCETAALSGYVFHPPPFMWIPSLHVIGQILK</sequence>
<keyword evidence="2" id="KW-1185">Reference proteome</keyword>
<comment type="caution">
    <text evidence="1">The sequence shown here is derived from an EMBL/GenBank/DDBJ whole genome shotgun (WGS) entry which is preliminary data.</text>
</comment>
<accession>A0ABQ7ZWY0</accession>
<dbReference type="Proteomes" id="UP000824890">
    <property type="component" value="Unassembled WGS sequence"/>
</dbReference>
<organism evidence="1 2">
    <name type="scientific">Brassica napus</name>
    <name type="common">Rape</name>
    <dbReference type="NCBI Taxonomy" id="3708"/>
    <lineage>
        <taxon>Eukaryota</taxon>
        <taxon>Viridiplantae</taxon>
        <taxon>Streptophyta</taxon>
        <taxon>Embryophyta</taxon>
        <taxon>Tracheophyta</taxon>
        <taxon>Spermatophyta</taxon>
        <taxon>Magnoliopsida</taxon>
        <taxon>eudicotyledons</taxon>
        <taxon>Gunneridae</taxon>
        <taxon>Pentapetalae</taxon>
        <taxon>rosids</taxon>
        <taxon>malvids</taxon>
        <taxon>Brassicales</taxon>
        <taxon>Brassicaceae</taxon>
        <taxon>Brassiceae</taxon>
        <taxon>Brassica</taxon>
    </lineage>
</organism>
<dbReference type="EMBL" id="JAGKQM010000014">
    <property type="protein sequence ID" value="KAH0884703.1"/>
    <property type="molecule type" value="Genomic_DNA"/>
</dbReference>
<gene>
    <name evidence="1" type="ORF">HID58_060799</name>
</gene>
<evidence type="ECO:0000313" key="1">
    <source>
        <dbReference type="EMBL" id="KAH0884703.1"/>
    </source>
</evidence>
<evidence type="ECO:0000313" key="2">
    <source>
        <dbReference type="Proteomes" id="UP000824890"/>
    </source>
</evidence>
<protein>
    <submittedName>
        <fullName evidence="1">Uncharacterized protein</fullName>
    </submittedName>
</protein>
<name>A0ABQ7ZWY0_BRANA</name>